<proteinExistence type="predicted"/>
<gene>
    <name evidence="1" type="ORF">RRG08_000662</name>
</gene>
<sequence length="91" mass="10588">MFFPHWHYIIFIKRTRLHGSDWARSYLKEREVTKLDPLEHLAKFKDVYSTVGMPHGLIVQFEKPMVYPDIPVSSLGLAAITTQKLSIVFSL</sequence>
<dbReference type="AlphaFoldDB" id="A0AAE0Y8H2"/>
<protein>
    <submittedName>
        <fullName evidence="1">Uncharacterized protein</fullName>
    </submittedName>
</protein>
<comment type="caution">
    <text evidence="1">The sequence shown here is derived from an EMBL/GenBank/DDBJ whole genome shotgun (WGS) entry which is preliminary data.</text>
</comment>
<keyword evidence="2" id="KW-1185">Reference proteome</keyword>
<evidence type="ECO:0000313" key="2">
    <source>
        <dbReference type="Proteomes" id="UP001283361"/>
    </source>
</evidence>
<evidence type="ECO:0000313" key="1">
    <source>
        <dbReference type="EMBL" id="KAK3736920.1"/>
    </source>
</evidence>
<dbReference type="Proteomes" id="UP001283361">
    <property type="component" value="Unassembled WGS sequence"/>
</dbReference>
<organism evidence="1 2">
    <name type="scientific">Elysia crispata</name>
    <name type="common">lettuce slug</name>
    <dbReference type="NCBI Taxonomy" id="231223"/>
    <lineage>
        <taxon>Eukaryota</taxon>
        <taxon>Metazoa</taxon>
        <taxon>Spiralia</taxon>
        <taxon>Lophotrochozoa</taxon>
        <taxon>Mollusca</taxon>
        <taxon>Gastropoda</taxon>
        <taxon>Heterobranchia</taxon>
        <taxon>Euthyneura</taxon>
        <taxon>Panpulmonata</taxon>
        <taxon>Sacoglossa</taxon>
        <taxon>Placobranchoidea</taxon>
        <taxon>Plakobranchidae</taxon>
        <taxon>Elysia</taxon>
    </lineage>
</organism>
<dbReference type="EMBL" id="JAWDGP010006684">
    <property type="protein sequence ID" value="KAK3736920.1"/>
    <property type="molecule type" value="Genomic_DNA"/>
</dbReference>
<name>A0AAE0Y8H2_9GAST</name>
<reference evidence="1" key="1">
    <citation type="journal article" date="2023" name="G3 (Bethesda)">
        <title>A reference genome for the long-term kleptoplast-retaining sea slug Elysia crispata morphotype clarki.</title>
        <authorList>
            <person name="Eastman K.E."/>
            <person name="Pendleton A.L."/>
            <person name="Shaikh M.A."/>
            <person name="Suttiyut T."/>
            <person name="Ogas R."/>
            <person name="Tomko P."/>
            <person name="Gavelis G."/>
            <person name="Widhalm J.R."/>
            <person name="Wisecaver J.H."/>
        </authorList>
    </citation>
    <scope>NUCLEOTIDE SEQUENCE</scope>
    <source>
        <strain evidence="1">ECLA1</strain>
    </source>
</reference>
<accession>A0AAE0Y8H2</accession>